<feature type="transmembrane region" description="Helical" evidence="6">
    <location>
        <begin position="199"/>
        <end position="217"/>
    </location>
</feature>
<evidence type="ECO:0000256" key="6">
    <source>
        <dbReference type="SAM" id="Phobius"/>
    </source>
</evidence>
<accession>A0A434AAT8</accession>
<keyword evidence="5 6" id="KW-0472">Membrane</keyword>
<proteinExistence type="inferred from homology"/>
<feature type="transmembrane region" description="Helical" evidence="6">
    <location>
        <begin position="31"/>
        <end position="47"/>
    </location>
</feature>
<keyword evidence="4 6" id="KW-1133">Transmembrane helix</keyword>
<name>A0A434AAT8_9FLAO</name>
<dbReference type="AlphaFoldDB" id="A0A434AAT8"/>
<evidence type="ECO:0000256" key="3">
    <source>
        <dbReference type="ARBA" id="ARBA00022692"/>
    </source>
</evidence>
<comment type="caution">
    <text evidence="7">The sequence shown here is derived from an EMBL/GenBank/DDBJ whole genome shotgun (WGS) entry which is preliminary data.</text>
</comment>
<dbReference type="RefSeq" id="WP_127337540.1">
    <property type="nucleotide sequence ID" value="NZ_QWDM01000003.1"/>
</dbReference>
<evidence type="ECO:0000256" key="5">
    <source>
        <dbReference type="ARBA" id="ARBA00023136"/>
    </source>
</evidence>
<gene>
    <name evidence="7" type="ORF">D0817_06320</name>
</gene>
<dbReference type="Pfam" id="PF07947">
    <property type="entry name" value="YhhN"/>
    <property type="match status" value="1"/>
</dbReference>
<dbReference type="EMBL" id="QWDM01000003">
    <property type="protein sequence ID" value="RUT71490.1"/>
    <property type="molecule type" value="Genomic_DNA"/>
</dbReference>
<dbReference type="PANTHER" id="PTHR31885">
    <property type="entry name" value="GH04784P"/>
    <property type="match status" value="1"/>
</dbReference>
<reference evidence="8" key="1">
    <citation type="journal article" date="2019" name="Syst. Appl. Microbiol.">
        <title>Flavobacterium circumlabens sp. nov. and Flavobacterium cupreum sp. nov., two psychrotrophic species isolated from Antarctic environmental samples.</title>
        <authorList>
            <person name="Kralova S."/>
            <person name="Busse H.-J."/>
            <person name="Svec P."/>
            <person name="Maslanova I."/>
            <person name="Stankova E."/>
            <person name="Bartak M."/>
            <person name="Sedlacek I."/>
        </authorList>
    </citation>
    <scope>NUCLEOTIDE SEQUENCE [LARGE SCALE GENOMIC DNA]</scope>
    <source>
        <strain evidence="8">CCM 8825</strain>
    </source>
</reference>
<comment type="similarity">
    <text evidence="2">Belongs to the TMEM86 family.</text>
</comment>
<feature type="transmembrane region" description="Helical" evidence="6">
    <location>
        <begin position="54"/>
        <end position="72"/>
    </location>
</feature>
<dbReference type="OrthoDB" id="5651790at2"/>
<feature type="transmembrane region" description="Helical" evidence="6">
    <location>
        <begin position="142"/>
        <end position="163"/>
    </location>
</feature>
<evidence type="ECO:0000313" key="8">
    <source>
        <dbReference type="Proteomes" id="UP000288102"/>
    </source>
</evidence>
<dbReference type="GO" id="GO:0016787">
    <property type="term" value="F:hydrolase activity"/>
    <property type="evidence" value="ECO:0007669"/>
    <property type="project" value="TreeGrafter"/>
</dbReference>
<feature type="transmembrane region" description="Helical" evidence="6">
    <location>
        <begin position="111"/>
        <end position="136"/>
    </location>
</feature>
<keyword evidence="3 6" id="KW-0812">Transmembrane</keyword>
<feature type="transmembrane region" description="Helical" evidence="6">
    <location>
        <begin position="170"/>
        <end position="187"/>
    </location>
</feature>
<protein>
    <submittedName>
        <fullName evidence="7">Lysoplasmalogenase</fullName>
    </submittedName>
</protein>
<feature type="transmembrane region" description="Helical" evidence="6">
    <location>
        <begin position="7"/>
        <end position="25"/>
    </location>
</feature>
<organism evidence="7 8">
    <name type="scientific">Flavobacterium cupreum</name>
    <dbReference type="NCBI Taxonomy" id="2133766"/>
    <lineage>
        <taxon>Bacteria</taxon>
        <taxon>Pseudomonadati</taxon>
        <taxon>Bacteroidota</taxon>
        <taxon>Flavobacteriia</taxon>
        <taxon>Flavobacteriales</taxon>
        <taxon>Flavobacteriaceae</taxon>
        <taxon>Flavobacterium</taxon>
    </lineage>
</organism>
<dbReference type="GO" id="GO:0016020">
    <property type="term" value="C:membrane"/>
    <property type="evidence" value="ECO:0007669"/>
    <property type="project" value="UniProtKB-SubCell"/>
</dbReference>
<dbReference type="PANTHER" id="PTHR31885:SF6">
    <property type="entry name" value="GH04784P"/>
    <property type="match status" value="1"/>
</dbReference>
<feature type="transmembrane region" description="Helical" evidence="6">
    <location>
        <begin position="78"/>
        <end position="99"/>
    </location>
</feature>
<evidence type="ECO:0000256" key="1">
    <source>
        <dbReference type="ARBA" id="ARBA00004141"/>
    </source>
</evidence>
<evidence type="ECO:0000256" key="2">
    <source>
        <dbReference type="ARBA" id="ARBA00007375"/>
    </source>
</evidence>
<sequence length="232" mass="26195">MKNTLFLKIYIGFSILYLLILLSGYENFDLFLKPILIPLLGFSVYLYKKFPTKNIILSALLFSWIGDVILLFADIDEIYFILGLVAFLISHVIYSALFNKQTKIRSKKNKAAFLIGSLVIACYLIGMLSFLLPALGDLKIPVIVYSTVISLMLLFAFNGFLTWKRPGNQYVFMGAIVFIASDSILAVNKFHTPIEKSSFYIMLTYLVAQYLIVTGILKLNSNGNLKAENPKI</sequence>
<evidence type="ECO:0000313" key="7">
    <source>
        <dbReference type="EMBL" id="RUT71490.1"/>
    </source>
</evidence>
<evidence type="ECO:0000256" key="4">
    <source>
        <dbReference type="ARBA" id="ARBA00022989"/>
    </source>
</evidence>
<dbReference type="InterPro" id="IPR012506">
    <property type="entry name" value="TMEM86B-like"/>
</dbReference>
<comment type="subcellular location">
    <subcellularLocation>
        <location evidence="1">Membrane</location>
        <topology evidence="1">Multi-pass membrane protein</topology>
    </subcellularLocation>
</comment>
<keyword evidence="8" id="KW-1185">Reference proteome</keyword>
<dbReference type="Proteomes" id="UP000288102">
    <property type="component" value="Unassembled WGS sequence"/>
</dbReference>